<reference evidence="1 2" key="1">
    <citation type="submission" date="2018-06" db="EMBL/GenBank/DDBJ databases">
        <title>Genomic Encyclopedia of Type Strains, Phase III (KMG-III): the genomes of soil and plant-associated and newly described type strains.</title>
        <authorList>
            <person name="Whitman W."/>
        </authorList>
    </citation>
    <scope>NUCLEOTIDE SEQUENCE [LARGE SCALE GENOMIC DNA]</scope>
    <source>
        <strain evidence="1 2">CECT 9025</strain>
    </source>
</reference>
<sequence length="80" mass="8854">MAEISMTIVLTQTALSRPEEARARIEAVGVRISRYLPEVGILTGSGEERLLETLRHLGEVAQARPEHRVSLPPLSGRRPQ</sequence>
<evidence type="ECO:0000313" key="2">
    <source>
        <dbReference type="Proteomes" id="UP000248311"/>
    </source>
</evidence>
<keyword evidence="2" id="KW-1185">Reference proteome</keyword>
<name>A0A318SVW6_9RHOB</name>
<dbReference type="EMBL" id="QJTE01000001">
    <property type="protein sequence ID" value="PYE85743.1"/>
    <property type="molecule type" value="Genomic_DNA"/>
</dbReference>
<organism evidence="1 2">
    <name type="scientific">Pseudoroseicyclus aestuarii</name>
    <dbReference type="NCBI Taxonomy" id="1795041"/>
    <lineage>
        <taxon>Bacteria</taxon>
        <taxon>Pseudomonadati</taxon>
        <taxon>Pseudomonadota</taxon>
        <taxon>Alphaproteobacteria</taxon>
        <taxon>Rhodobacterales</taxon>
        <taxon>Paracoccaceae</taxon>
        <taxon>Pseudoroseicyclus</taxon>
    </lineage>
</organism>
<accession>A0A318SVW6</accession>
<evidence type="ECO:0008006" key="3">
    <source>
        <dbReference type="Google" id="ProtNLM"/>
    </source>
</evidence>
<dbReference type="OrthoDB" id="8373944at2"/>
<protein>
    <recommendedName>
        <fullName evidence="3">3-deoxy-7-phosphoheptulonate synthase</fullName>
    </recommendedName>
</protein>
<proteinExistence type="predicted"/>
<dbReference type="Proteomes" id="UP000248311">
    <property type="component" value="Unassembled WGS sequence"/>
</dbReference>
<dbReference type="RefSeq" id="WP_110812770.1">
    <property type="nucleotide sequence ID" value="NZ_QJTE01000001.1"/>
</dbReference>
<dbReference type="AlphaFoldDB" id="A0A318SVW6"/>
<comment type="caution">
    <text evidence="1">The sequence shown here is derived from an EMBL/GenBank/DDBJ whole genome shotgun (WGS) entry which is preliminary data.</text>
</comment>
<evidence type="ECO:0000313" key="1">
    <source>
        <dbReference type="EMBL" id="PYE85743.1"/>
    </source>
</evidence>
<gene>
    <name evidence="1" type="ORF">DFP88_101415</name>
</gene>